<sequence length="351" mass="38298">MDFGTMRKKINTGQYRTMDDFSRDFHLVMNNCKTYNGPNTAYFRSADKILQYGVKAIERESRSVVYEQSAPPGPSGSGKRKVAGAGASAARREPTVKIEEEVDILGLDGAGAETSRARGPAGETDEWREGSLGGTPARTVAGTQQAATAGGSGGKKRREDKRRRKAGGGEMGIVYAPDGSLAAVHGIPDISHLIARSPPYGSNPQLTVLSSHGYRDPTDPNPFEVSERPAAYLDYGPYATLGPHAPGSYLTLRDAEYLYSVFGDERGEAYARSLWEFVGGIVDGMEEGPKKEIMQAVEKKLEENALQKVKVEESEEVDRLLVDRVVKKEEEEGEENEAMKISAKEEEVEEE</sequence>
<evidence type="ECO:0000256" key="5">
    <source>
        <dbReference type="ARBA" id="ARBA00023242"/>
    </source>
</evidence>
<dbReference type="EMBL" id="RBNJ01031171">
    <property type="protein sequence ID" value="RUS13068.1"/>
    <property type="molecule type" value="Genomic_DNA"/>
</dbReference>
<keyword evidence="10" id="KW-1185">Reference proteome</keyword>
<keyword evidence="3 6" id="KW-0103">Bromodomain</keyword>
<feature type="domain" description="Bromo" evidence="8">
    <location>
        <begin position="1"/>
        <end position="43"/>
    </location>
</feature>
<evidence type="ECO:0000313" key="9">
    <source>
        <dbReference type="EMBL" id="RUS13068.1"/>
    </source>
</evidence>
<comment type="subcellular location">
    <subcellularLocation>
        <location evidence="1">Nucleus</location>
    </subcellularLocation>
</comment>
<dbReference type="Proteomes" id="UP000274822">
    <property type="component" value="Unassembled WGS sequence"/>
</dbReference>
<reference evidence="9 10" key="1">
    <citation type="journal article" date="2018" name="New Phytol.">
        <title>Phylogenomics of Endogonaceae and evolution of mycorrhizas within Mucoromycota.</title>
        <authorList>
            <person name="Chang Y."/>
            <person name="Desiro A."/>
            <person name="Na H."/>
            <person name="Sandor L."/>
            <person name="Lipzen A."/>
            <person name="Clum A."/>
            <person name="Barry K."/>
            <person name="Grigoriev I.V."/>
            <person name="Martin F.M."/>
            <person name="Stajich J.E."/>
            <person name="Smith M.E."/>
            <person name="Bonito G."/>
            <person name="Spatafora J.W."/>
        </authorList>
    </citation>
    <scope>NUCLEOTIDE SEQUENCE [LARGE SCALE GENOMIC DNA]</scope>
    <source>
        <strain evidence="9 10">AD002</strain>
    </source>
</reference>
<dbReference type="InterPro" id="IPR021900">
    <property type="entry name" value="DUF3512"/>
</dbReference>
<dbReference type="InterPro" id="IPR036427">
    <property type="entry name" value="Bromodomain-like_sf"/>
</dbReference>
<feature type="compositionally biased region" description="Basic residues" evidence="7">
    <location>
        <begin position="154"/>
        <end position="166"/>
    </location>
</feature>
<organism evidence="9 10">
    <name type="scientific">Jimgerdemannia flammicorona</name>
    <dbReference type="NCBI Taxonomy" id="994334"/>
    <lineage>
        <taxon>Eukaryota</taxon>
        <taxon>Fungi</taxon>
        <taxon>Fungi incertae sedis</taxon>
        <taxon>Mucoromycota</taxon>
        <taxon>Mucoromycotina</taxon>
        <taxon>Endogonomycetes</taxon>
        <taxon>Endogonales</taxon>
        <taxon>Endogonaceae</taxon>
        <taxon>Jimgerdemannia</taxon>
    </lineage>
</organism>
<evidence type="ECO:0000256" key="2">
    <source>
        <dbReference type="ARBA" id="ARBA00023015"/>
    </source>
</evidence>
<dbReference type="PANTHER" id="PTHR22881:SF27">
    <property type="entry name" value="BROMODOMAIN CONTAINING 7_9"/>
    <property type="match status" value="1"/>
</dbReference>
<dbReference type="SMART" id="SM00297">
    <property type="entry name" value="BROMO"/>
    <property type="match status" value="1"/>
</dbReference>
<keyword evidence="2" id="KW-0805">Transcription regulation</keyword>
<feature type="region of interest" description="Disordered" evidence="7">
    <location>
        <begin position="329"/>
        <end position="351"/>
    </location>
</feature>
<evidence type="ECO:0000256" key="3">
    <source>
        <dbReference type="ARBA" id="ARBA00023117"/>
    </source>
</evidence>
<feature type="compositionally biased region" description="Basic and acidic residues" evidence="7">
    <location>
        <begin position="90"/>
        <end position="99"/>
    </location>
</feature>
<gene>
    <name evidence="9" type="ORF">BC938DRAFT_478161</name>
</gene>
<dbReference type="InterPro" id="IPR051831">
    <property type="entry name" value="Bromodomain_contain_prot"/>
</dbReference>
<dbReference type="SUPFAM" id="SSF47370">
    <property type="entry name" value="Bromodomain"/>
    <property type="match status" value="1"/>
</dbReference>
<dbReference type="Pfam" id="PF00439">
    <property type="entry name" value="Bromodomain"/>
    <property type="match status" value="1"/>
</dbReference>
<comment type="caution">
    <text evidence="9">The sequence shown here is derived from an EMBL/GenBank/DDBJ whole genome shotgun (WGS) entry which is preliminary data.</text>
</comment>
<feature type="non-terminal residue" evidence="9">
    <location>
        <position position="351"/>
    </location>
</feature>
<evidence type="ECO:0000256" key="6">
    <source>
        <dbReference type="PROSITE-ProRule" id="PRU00035"/>
    </source>
</evidence>
<dbReference type="Pfam" id="PF12024">
    <property type="entry name" value="DUF3512"/>
    <property type="match status" value="1"/>
</dbReference>
<dbReference type="Gene3D" id="1.20.920.10">
    <property type="entry name" value="Bromodomain-like"/>
    <property type="match status" value="1"/>
</dbReference>
<evidence type="ECO:0000256" key="1">
    <source>
        <dbReference type="ARBA" id="ARBA00004123"/>
    </source>
</evidence>
<evidence type="ECO:0000259" key="8">
    <source>
        <dbReference type="PROSITE" id="PS50014"/>
    </source>
</evidence>
<protein>
    <recommendedName>
        <fullName evidence="8">Bromo domain-containing protein</fullName>
    </recommendedName>
</protein>
<evidence type="ECO:0000256" key="7">
    <source>
        <dbReference type="SAM" id="MobiDB-lite"/>
    </source>
</evidence>
<feature type="compositionally biased region" description="Low complexity" evidence="7">
    <location>
        <begin position="137"/>
        <end position="149"/>
    </location>
</feature>
<dbReference type="GO" id="GO:0006325">
    <property type="term" value="P:chromatin organization"/>
    <property type="evidence" value="ECO:0007669"/>
    <property type="project" value="UniProtKB-ARBA"/>
</dbReference>
<dbReference type="PROSITE" id="PS50014">
    <property type="entry name" value="BROMODOMAIN_2"/>
    <property type="match status" value="1"/>
</dbReference>
<dbReference type="InterPro" id="IPR001487">
    <property type="entry name" value="Bromodomain"/>
</dbReference>
<evidence type="ECO:0000313" key="10">
    <source>
        <dbReference type="Proteomes" id="UP000274822"/>
    </source>
</evidence>
<accession>A0A433P6B1</accession>
<dbReference type="AlphaFoldDB" id="A0A433P6B1"/>
<dbReference type="GO" id="GO:0005634">
    <property type="term" value="C:nucleus"/>
    <property type="evidence" value="ECO:0007669"/>
    <property type="project" value="UniProtKB-SubCell"/>
</dbReference>
<keyword evidence="4" id="KW-0804">Transcription</keyword>
<dbReference type="PANTHER" id="PTHR22881">
    <property type="entry name" value="BROMODOMAIN CONTAINING PROTEIN"/>
    <property type="match status" value="1"/>
</dbReference>
<dbReference type="GO" id="GO:0006357">
    <property type="term" value="P:regulation of transcription by RNA polymerase II"/>
    <property type="evidence" value="ECO:0007669"/>
    <property type="project" value="TreeGrafter"/>
</dbReference>
<dbReference type="PRINTS" id="PR00503">
    <property type="entry name" value="BROMODOMAIN"/>
</dbReference>
<keyword evidence="5" id="KW-0539">Nucleus</keyword>
<proteinExistence type="predicted"/>
<feature type="region of interest" description="Disordered" evidence="7">
    <location>
        <begin position="63"/>
        <end position="171"/>
    </location>
</feature>
<evidence type="ECO:0000256" key="4">
    <source>
        <dbReference type="ARBA" id="ARBA00023163"/>
    </source>
</evidence>
<name>A0A433P6B1_9FUNG</name>